<dbReference type="PANTHER" id="PTHR23024">
    <property type="entry name" value="ARYLACETAMIDE DEACETYLASE"/>
    <property type="match status" value="1"/>
</dbReference>
<dbReference type="PANTHER" id="PTHR23024:SF563">
    <property type="entry name" value="OS09G0435700 PROTEIN"/>
    <property type="match status" value="1"/>
</dbReference>
<feature type="active site" evidence="1">
    <location>
        <position position="170"/>
    </location>
</feature>
<dbReference type="InterPro" id="IPR013094">
    <property type="entry name" value="AB_hydrolase_3"/>
</dbReference>
<protein>
    <recommendedName>
        <fullName evidence="2">Alpha/beta hydrolase fold-3 domain-containing protein</fullName>
    </recommendedName>
</protein>
<feature type="domain" description="Alpha/beta hydrolase fold-3" evidence="2">
    <location>
        <begin position="87"/>
        <end position="278"/>
    </location>
</feature>
<dbReference type="PROSITE" id="PS01174">
    <property type="entry name" value="LIPASE_GDXG_SER"/>
    <property type="match status" value="1"/>
</dbReference>
<keyword evidence="4" id="KW-1185">Reference proteome</keyword>
<dbReference type="Proteomes" id="UP001497457">
    <property type="component" value="Chromosome 5rd"/>
</dbReference>
<dbReference type="Pfam" id="PF07859">
    <property type="entry name" value="Abhydrolase_3"/>
    <property type="match status" value="1"/>
</dbReference>
<name>A0ABC9ETJ7_9POAL</name>
<gene>
    <name evidence="3" type="ORF">URODEC1_LOCUS98412</name>
</gene>
<sequence>MAMHATNNSSAPAKPEIASDMHPFLRIYKDGRVERLVPDTFVPASEDPGATGVSTRDVVIDPATGVSARLFLSAGAVATARTRLPLVVYFHGGAFCTGSAFAEPFHGYAASLSARAGAVVISVEYRLAPEHPVPAAYDDAWAALRWAASRSDPWLACHADPARVFLAGDSAGANIAHHMAERVAADGTDISIEGMVLVQPFFWGSERLPAETDRRDGPVFSPEFVDSLWPFLTAGAAGNDDPRINPPDGEIAWLPCRRVLVAVAGKDVVRDRGCRYAGKDHGFQLYRPECAAALALMDRVAEFINGWAPSRRIADTEAENLDARERTGKNCRAAFGCGPDKKVRDSSEGLVWNAAAVVECPRGRASSCEMIQMGPFAPAALGITVAKSRL</sequence>
<dbReference type="SUPFAM" id="SSF53474">
    <property type="entry name" value="alpha/beta-Hydrolases"/>
    <property type="match status" value="1"/>
</dbReference>
<dbReference type="InterPro" id="IPR033140">
    <property type="entry name" value="Lipase_GDXG_put_SER_AS"/>
</dbReference>
<evidence type="ECO:0000313" key="4">
    <source>
        <dbReference type="Proteomes" id="UP001497457"/>
    </source>
</evidence>
<dbReference type="EMBL" id="OZ075115">
    <property type="protein sequence ID" value="CAL5062641.1"/>
    <property type="molecule type" value="Genomic_DNA"/>
</dbReference>
<evidence type="ECO:0000313" key="3">
    <source>
        <dbReference type="EMBL" id="CAL5062641.1"/>
    </source>
</evidence>
<accession>A0ABC9ETJ7</accession>
<proteinExistence type="predicted"/>
<reference evidence="3" key="1">
    <citation type="submission" date="2024-10" db="EMBL/GenBank/DDBJ databases">
        <authorList>
            <person name="Ryan C."/>
        </authorList>
    </citation>
    <scope>NUCLEOTIDE SEQUENCE [LARGE SCALE GENOMIC DNA]</scope>
</reference>
<dbReference type="InterPro" id="IPR029058">
    <property type="entry name" value="AB_hydrolase_fold"/>
</dbReference>
<organism evidence="3 4">
    <name type="scientific">Urochloa decumbens</name>
    <dbReference type="NCBI Taxonomy" id="240449"/>
    <lineage>
        <taxon>Eukaryota</taxon>
        <taxon>Viridiplantae</taxon>
        <taxon>Streptophyta</taxon>
        <taxon>Embryophyta</taxon>
        <taxon>Tracheophyta</taxon>
        <taxon>Spermatophyta</taxon>
        <taxon>Magnoliopsida</taxon>
        <taxon>Liliopsida</taxon>
        <taxon>Poales</taxon>
        <taxon>Poaceae</taxon>
        <taxon>PACMAD clade</taxon>
        <taxon>Panicoideae</taxon>
        <taxon>Panicodae</taxon>
        <taxon>Paniceae</taxon>
        <taxon>Melinidinae</taxon>
        <taxon>Urochloa</taxon>
    </lineage>
</organism>
<dbReference type="InterPro" id="IPR050466">
    <property type="entry name" value="Carboxylest/Gibb_receptor"/>
</dbReference>
<dbReference type="AlphaFoldDB" id="A0ABC9ETJ7"/>
<dbReference type="Gene3D" id="3.40.50.1820">
    <property type="entry name" value="alpha/beta hydrolase"/>
    <property type="match status" value="1"/>
</dbReference>
<evidence type="ECO:0000256" key="1">
    <source>
        <dbReference type="PROSITE-ProRule" id="PRU10038"/>
    </source>
</evidence>
<evidence type="ECO:0000259" key="2">
    <source>
        <dbReference type="Pfam" id="PF07859"/>
    </source>
</evidence>